<keyword evidence="2 5" id="KW-0378">Hydrolase</keyword>
<feature type="binding site" evidence="4">
    <location>
        <begin position="202"/>
        <end position="206"/>
    </location>
    <ligand>
        <name>ATP</name>
        <dbReference type="ChEBI" id="CHEBI:30616"/>
    </ligand>
</feature>
<proteinExistence type="inferred from homology"/>
<feature type="active site" description="Proton acceptor" evidence="3">
    <location>
        <position position="161"/>
    </location>
</feature>
<dbReference type="EMBL" id="JAANQT010000499">
    <property type="protein sequence ID" value="KAG1310504.1"/>
    <property type="molecule type" value="Genomic_DNA"/>
</dbReference>
<evidence type="ECO:0000256" key="2">
    <source>
        <dbReference type="ARBA" id="ARBA00022801"/>
    </source>
</evidence>
<keyword evidence="7" id="KW-0472">Membrane</keyword>
<dbReference type="Pfam" id="PF01150">
    <property type="entry name" value="GDA1_CD39"/>
    <property type="match status" value="1"/>
</dbReference>
<feature type="region of interest" description="Disordered" evidence="6">
    <location>
        <begin position="709"/>
        <end position="735"/>
    </location>
</feature>
<reference evidence="8" key="1">
    <citation type="journal article" date="2020" name="Microb. Genom.">
        <title>Genetic diversity of clinical and environmental Mucorales isolates obtained from an investigation of mucormycosis cases among solid organ transplant recipients.</title>
        <authorList>
            <person name="Nguyen M.H."/>
            <person name="Kaul D."/>
            <person name="Muto C."/>
            <person name="Cheng S.J."/>
            <person name="Richter R.A."/>
            <person name="Bruno V.M."/>
            <person name="Liu G."/>
            <person name="Beyhan S."/>
            <person name="Sundermann A.J."/>
            <person name="Mounaud S."/>
            <person name="Pasculle A.W."/>
            <person name="Nierman W.C."/>
            <person name="Driscoll E."/>
            <person name="Cumbie R."/>
            <person name="Clancy C.J."/>
            <person name="Dupont C.L."/>
        </authorList>
    </citation>
    <scope>NUCLEOTIDE SEQUENCE</scope>
    <source>
        <strain evidence="8">GL11</strain>
    </source>
</reference>
<accession>A0A9P6XCL4</accession>
<evidence type="ECO:0000313" key="9">
    <source>
        <dbReference type="Proteomes" id="UP000716291"/>
    </source>
</evidence>
<evidence type="ECO:0000256" key="6">
    <source>
        <dbReference type="SAM" id="MobiDB-lite"/>
    </source>
</evidence>
<dbReference type="GO" id="GO:0017111">
    <property type="term" value="F:ribonucleoside triphosphate phosphatase activity"/>
    <property type="evidence" value="ECO:0007669"/>
    <property type="project" value="TreeGrafter"/>
</dbReference>
<feature type="transmembrane region" description="Helical" evidence="7">
    <location>
        <begin position="533"/>
        <end position="552"/>
    </location>
</feature>
<evidence type="ECO:0000256" key="1">
    <source>
        <dbReference type="ARBA" id="ARBA00009283"/>
    </source>
</evidence>
<evidence type="ECO:0000256" key="4">
    <source>
        <dbReference type="PIRSR" id="PIRSR600407-2"/>
    </source>
</evidence>
<dbReference type="GO" id="GO:0046036">
    <property type="term" value="P:CTP metabolic process"/>
    <property type="evidence" value="ECO:0007669"/>
    <property type="project" value="TreeGrafter"/>
</dbReference>
<keyword evidence="9" id="KW-1185">Reference proteome</keyword>
<dbReference type="InterPro" id="IPR000407">
    <property type="entry name" value="GDA1_CD39_NTPase"/>
</dbReference>
<dbReference type="Proteomes" id="UP000716291">
    <property type="component" value="Unassembled WGS sequence"/>
</dbReference>
<comment type="similarity">
    <text evidence="1 5">Belongs to the GDA1/CD39 NTPase family.</text>
</comment>
<dbReference type="GO" id="GO:0005794">
    <property type="term" value="C:Golgi apparatus"/>
    <property type="evidence" value="ECO:0007669"/>
    <property type="project" value="TreeGrafter"/>
</dbReference>
<feature type="compositionally biased region" description="Low complexity" evidence="6">
    <location>
        <begin position="709"/>
        <end position="719"/>
    </location>
</feature>
<evidence type="ECO:0000256" key="3">
    <source>
        <dbReference type="PIRSR" id="PIRSR600407-1"/>
    </source>
</evidence>
<evidence type="ECO:0000313" key="8">
    <source>
        <dbReference type="EMBL" id="KAG1310504.1"/>
    </source>
</evidence>
<organism evidence="8 9">
    <name type="scientific">Rhizopus oryzae</name>
    <name type="common">Mucormycosis agent</name>
    <name type="synonym">Rhizopus arrhizus var. delemar</name>
    <dbReference type="NCBI Taxonomy" id="64495"/>
    <lineage>
        <taxon>Eukaryota</taxon>
        <taxon>Fungi</taxon>
        <taxon>Fungi incertae sedis</taxon>
        <taxon>Mucoromycota</taxon>
        <taxon>Mucoromycotina</taxon>
        <taxon>Mucoromycetes</taxon>
        <taxon>Mucorales</taxon>
        <taxon>Mucorineae</taxon>
        <taxon>Rhizopodaceae</taxon>
        <taxon>Rhizopus</taxon>
    </lineage>
</organism>
<keyword evidence="7" id="KW-0812">Transmembrane</keyword>
<keyword evidence="4" id="KW-0547">Nucleotide-binding</keyword>
<evidence type="ECO:0000256" key="7">
    <source>
        <dbReference type="SAM" id="Phobius"/>
    </source>
</evidence>
<dbReference type="GO" id="GO:0004382">
    <property type="term" value="F:GDP phosphatase activity"/>
    <property type="evidence" value="ECO:0007669"/>
    <property type="project" value="TreeGrafter"/>
</dbReference>
<dbReference type="PROSITE" id="PS01238">
    <property type="entry name" value="GDA1_CD39_NTPASE"/>
    <property type="match status" value="1"/>
</dbReference>
<evidence type="ECO:0008006" key="10">
    <source>
        <dbReference type="Google" id="ProtNLM"/>
    </source>
</evidence>
<keyword evidence="7" id="KW-1133">Transmembrane helix</keyword>
<dbReference type="OrthoDB" id="6372431at2759"/>
<comment type="caution">
    <text evidence="8">The sequence shown here is derived from an EMBL/GenBank/DDBJ whole genome shotgun (WGS) entry which is preliminary data.</text>
</comment>
<name>A0A9P6XCL4_RHIOR</name>
<dbReference type="GO" id="GO:0045134">
    <property type="term" value="F:UDP phosphatase activity"/>
    <property type="evidence" value="ECO:0007669"/>
    <property type="project" value="TreeGrafter"/>
</dbReference>
<feature type="region of interest" description="Disordered" evidence="6">
    <location>
        <begin position="775"/>
        <end position="804"/>
    </location>
</feature>
<feature type="compositionally biased region" description="Polar residues" evidence="6">
    <location>
        <begin position="775"/>
        <end position="787"/>
    </location>
</feature>
<protein>
    <recommendedName>
        <fullName evidence="10">Golgi apyrase</fullName>
    </recommendedName>
</protein>
<dbReference type="AlphaFoldDB" id="A0A9P6XCL4"/>
<gene>
    <name evidence="8" type="ORF">G6F64_004512</name>
</gene>
<dbReference type="CDD" id="cd24039">
    <property type="entry name" value="ASKHA_NBD_YND1-like"/>
    <property type="match status" value="1"/>
</dbReference>
<dbReference type="GO" id="GO:0006256">
    <property type="term" value="P:UDP catabolic process"/>
    <property type="evidence" value="ECO:0007669"/>
    <property type="project" value="TreeGrafter"/>
</dbReference>
<dbReference type="GO" id="GO:0005524">
    <property type="term" value="F:ATP binding"/>
    <property type="evidence" value="ECO:0007669"/>
    <property type="project" value="UniProtKB-KW"/>
</dbReference>
<dbReference type="PANTHER" id="PTHR11782">
    <property type="entry name" value="ADENOSINE/GUANOSINE DIPHOSPHATASE"/>
    <property type="match status" value="1"/>
</dbReference>
<keyword evidence="4" id="KW-0067">ATP-binding</keyword>
<dbReference type="Gene3D" id="3.30.420.40">
    <property type="match status" value="1"/>
</dbReference>
<dbReference type="Gene3D" id="3.30.420.150">
    <property type="entry name" value="Exopolyphosphatase. Domain 2"/>
    <property type="match status" value="1"/>
</dbReference>
<evidence type="ECO:0000256" key="5">
    <source>
        <dbReference type="RuleBase" id="RU003833"/>
    </source>
</evidence>
<sequence>MSLDVRRPSIEDWNKNRKYGVIIDAGSSGSRVYVYSWKDHEHAKKIFTVDELKGKIPIVERADYNGLKWTSREEPGISTFGSRPSEVGEHLDMLLDFAKEVVPADSHSSTPIFLMATAGMRLLPEDQQKELLSSTCQYIRKSSFFMSDCNSHVRIISGELEGVYGWVAVNYLMGGFDSSIKAYVDGKTEEQHHTFGFLDMGGASAQIAFEPEHHQKQEHRDDLTRVTLRTLDGRPVDYDVFVTTFLGYGSNEARRRYLEKRIEQVFKESSEKKNLLDEHHQLHLDDPCLPLNLNITDTHSASVPLYLHGTGNFDECIQNTVSLLNKDAACPTQPCLFNGVHTPTIDWSVNKFVGISEYWYSSHDILGLGGVYDFTEYEEKAATYCGKDWSLTTDDHKDLSTAEINRYQMQCFKSAWIVNVLHEGIQIPRIKNPSGHYNLTEDEDLLEQVIESVDSKNWQPLFQSIDTINDIQVSWTLGAMLLHVANQIPLVDHDDGFLGHNTDDEAVHEIADGVSDNHRESGGFLKEETKSTAAVGAVFFLLLLALFAFFLCKRIRKRRGFNIGTSGGLLGSDPSSLSTARRPFQSLLSSMGKALSKSTVAIRHWASRILIRNPGHYTAVNTTDVMLDSFDETQISSGNNDVVTINMINGDRSLGPSPKPPSVVSKQYWNKKRYSGDSQSTLFPANENGIIEGGVFPFRAASTLGLANRNSSSSNLAARTGSAPNLPGLLADRSPSPLAFETMTRSRSRMGFVIHEQSDEDEYVAHDTPLSENTAATLWLQQQTGSRLGSPRGSPRGSLEERRR</sequence>
<dbReference type="PANTHER" id="PTHR11782:SF121">
    <property type="entry name" value="NUCLEOSIDE-DIPHOSPHATASE MIG-23"/>
    <property type="match status" value="1"/>
</dbReference>
<dbReference type="GO" id="GO:0016020">
    <property type="term" value="C:membrane"/>
    <property type="evidence" value="ECO:0007669"/>
    <property type="project" value="TreeGrafter"/>
</dbReference>